<feature type="transmembrane region" description="Helical" evidence="1">
    <location>
        <begin position="473"/>
        <end position="496"/>
    </location>
</feature>
<feature type="transmembrane region" description="Helical" evidence="1">
    <location>
        <begin position="212"/>
        <end position="230"/>
    </location>
</feature>
<dbReference type="InterPro" id="IPR052728">
    <property type="entry name" value="O2_lipid_transport_reg"/>
</dbReference>
<dbReference type="PANTHER" id="PTHR11161:SF0">
    <property type="entry name" value="O-ACYLTRANSFERASE LIKE PROTEIN"/>
    <property type="match status" value="1"/>
</dbReference>
<dbReference type="EMBL" id="ASGP02000003">
    <property type="protein sequence ID" value="KAH9518000.1"/>
    <property type="molecule type" value="Genomic_DNA"/>
</dbReference>
<dbReference type="InterPro" id="IPR002656">
    <property type="entry name" value="Acyl_transf_3_dom"/>
</dbReference>
<evidence type="ECO:0000313" key="3">
    <source>
        <dbReference type="EMBL" id="KAH9518000.1"/>
    </source>
</evidence>
<protein>
    <recommendedName>
        <fullName evidence="2">Nose resistant-to-fluoxetine protein N-terminal domain-containing protein</fullName>
    </recommendedName>
</protein>
<comment type="caution">
    <text evidence="3">The sequence shown here is derived from an EMBL/GenBank/DDBJ whole genome shotgun (WGS) entry which is preliminary data.</text>
</comment>
<feature type="domain" description="Nose resistant-to-fluoxetine protein N-terminal" evidence="2">
    <location>
        <begin position="53"/>
        <end position="197"/>
    </location>
</feature>
<feature type="transmembrane region" description="Helical" evidence="1">
    <location>
        <begin position="516"/>
        <end position="538"/>
    </location>
</feature>
<sequence>KSHNIDDDDDEPNIYTERFMKNFDHIYLLGQKFTHQFFRPLYDESIANVGNLTGECRHSLQLMFTQPELEWASLMFDSSGRLIRPGFISGTITDFGDYDQCLAIDHHHNDRMIQARYCLMTIRLPIPPVNEKIIFNGTRYENRWPSKWWNDPRYRFYYRIVSALCLPSTCQRNEIEQIARKVFENFEFTIQVEACQTRMEQESNELDFGQKFSIFVLSICISFAIIGTIIDCYKRQCCMNDDDTIIMEFWKGFSLLYNTEKLFTITTYDNNHRVKPGETLTTPHTELTAIHGLRFLLIMWVITCHTTNFAPLGLYDQPMIASRFANSIQIVRDFWTQFVISGSLSVSGFFIISGLISLHTAMKNRQAFLQSVPYWKYILLRWLRFAPPLLGMFCYQFLWPTLGNGPMMHWDYLRYGHQPCYQRWWTNFLFISNWFHLTDQCGSHTWFLSADFQINLVAYFFIWLYAYEYKAGLIANIVTLAMAIVCPIFIHLYYGVPLVHIMEPDIDKLNDAFSMIDIYTFNHYSAYFTGLLIAGLLQNRRFSLKKNIRLILWWAAIILALVIPFSTYPFIQMEYIPDSSLIAILYTGIKRFFWIFAIGWIVYASCTETDKNIVSRFLSAKIFQPFSRLTFSIYLTQSLVVWYYSYQSRELHTISHYNSIFRIGGHTLFSLTFGYILYVLFEAPSVNLCKMAFKRSNIRQTMKSSATDSNNNNNDGIELMNLKKSATLISKKSNQCKLE</sequence>
<organism evidence="3 4">
    <name type="scientific">Dermatophagoides farinae</name>
    <name type="common">American house dust mite</name>
    <dbReference type="NCBI Taxonomy" id="6954"/>
    <lineage>
        <taxon>Eukaryota</taxon>
        <taxon>Metazoa</taxon>
        <taxon>Ecdysozoa</taxon>
        <taxon>Arthropoda</taxon>
        <taxon>Chelicerata</taxon>
        <taxon>Arachnida</taxon>
        <taxon>Acari</taxon>
        <taxon>Acariformes</taxon>
        <taxon>Sarcoptiformes</taxon>
        <taxon>Astigmata</taxon>
        <taxon>Psoroptidia</taxon>
        <taxon>Analgoidea</taxon>
        <taxon>Pyroglyphidae</taxon>
        <taxon>Dermatophagoidinae</taxon>
        <taxon>Dermatophagoides</taxon>
    </lineage>
</organism>
<feature type="transmembrane region" description="Helical" evidence="1">
    <location>
        <begin position="626"/>
        <end position="645"/>
    </location>
</feature>
<keyword evidence="1" id="KW-0472">Membrane</keyword>
<feature type="transmembrane region" description="Helical" evidence="1">
    <location>
        <begin position="334"/>
        <end position="358"/>
    </location>
</feature>
<feature type="transmembrane region" description="Helical" evidence="1">
    <location>
        <begin position="295"/>
        <end position="314"/>
    </location>
</feature>
<feature type="transmembrane region" description="Helical" evidence="1">
    <location>
        <begin position="379"/>
        <end position="398"/>
    </location>
</feature>
<feature type="transmembrane region" description="Helical" evidence="1">
    <location>
        <begin position="660"/>
        <end position="681"/>
    </location>
</feature>
<reference evidence="3" key="2">
    <citation type="journal article" date="2022" name="Res Sq">
        <title>Comparative Genomics Reveals Insights into the Divergent Evolution of Astigmatic Mites and Household Pest Adaptations.</title>
        <authorList>
            <person name="Xiong Q."/>
            <person name="Wan A.T.-Y."/>
            <person name="Liu X.-Y."/>
            <person name="Fung C.S.-H."/>
            <person name="Xiao X."/>
            <person name="Malainual N."/>
            <person name="Hou J."/>
            <person name="Wang L."/>
            <person name="Wang M."/>
            <person name="Yang K."/>
            <person name="Cui Y."/>
            <person name="Leung E."/>
            <person name="Nong W."/>
            <person name="Shin S.-K."/>
            <person name="Au S."/>
            <person name="Jeong K.Y."/>
            <person name="Chew F.T."/>
            <person name="Hui J."/>
            <person name="Leung T.F."/>
            <person name="Tungtrongchitr A."/>
            <person name="Zhong N."/>
            <person name="Liu Z."/>
            <person name="Tsui S."/>
        </authorList>
    </citation>
    <scope>NUCLEOTIDE SEQUENCE</scope>
    <source>
        <strain evidence="3">Derf</strain>
        <tissue evidence="3">Whole organism</tissue>
    </source>
</reference>
<proteinExistence type="predicted"/>
<feature type="transmembrane region" description="Helical" evidence="1">
    <location>
        <begin position="583"/>
        <end position="605"/>
    </location>
</feature>
<gene>
    <name evidence="3" type="ORF">DERF_008605</name>
</gene>
<dbReference type="Proteomes" id="UP000790347">
    <property type="component" value="Unassembled WGS sequence"/>
</dbReference>
<dbReference type="SMART" id="SM00703">
    <property type="entry name" value="NRF"/>
    <property type="match status" value="1"/>
</dbReference>
<keyword evidence="4" id="KW-1185">Reference proteome</keyword>
<dbReference type="Pfam" id="PF20146">
    <property type="entry name" value="NRF"/>
    <property type="match status" value="1"/>
</dbReference>
<dbReference type="AlphaFoldDB" id="A0A922I628"/>
<dbReference type="GO" id="GO:0016747">
    <property type="term" value="F:acyltransferase activity, transferring groups other than amino-acyl groups"/>
    <property type="evidence" value="ECO:0007669"/>
    <property type="project" value="InterPro"/>
</dbReference>
<keyword evidence="1" id="KW-0812">Transmembrane</keyword>
<evidence type="ECO:0000259" key="2">
    <source>
        <dbReference type="SMART" id="SM00703"/>
    </source>
</evidence>
<name>A0A922I628_DERFA</name>
<feature type="non-terminal residue" evidence="3">
    <location>
        <position position="1"/>
    </location>
</feature>
<dbReference type="PANTHER" id="PTHR11161">
    <property type="entry name" value="O-ACYLTRANSFERASE"/>
    <property type="match status" value="1"/>
</dbReference>
<feature type="transmembrane region" description="Helical" evidence="1">
    <location>
        <begin position="446"/>
        <end position="466"/>
    </location>
</feature>
<feature type="transmembrane region" description="Helical" evidence="1">
    <location>
        <begin position="550"/>
        <end position="571"/>
    </location>
</feature>
<accession>A0A922I628</accession>
<dbReference type="InterPro" id="IPR006621">
    <property type="entry name" value="Nose-resist-to-fluoxetine_N"/>
</dbReference>
<reference evidence="3" key="1">
    <citation type="submission" date="2013-05" db="EMBL/GenBank/DDBJ databases">
        <authorList>
            <person name="Yim A.K.Y."/>
            <person name="Chan T.F."/>
            <person name="Ji K.M."/>
            <person name="Liu X.Y."/>
            <person name="Zhou J.W."/>
            <person name="Li R.Q."/>
            <person name="Yang K.Y."/>
            <person name="Li J."/>
            <person name="Li M."/>
            <person name="Law P.T.W."/>
            <person name="Wu Y.L."/>
            <person name="Cai Z.L."/>
            <person name="Qin H."/>
            <person name="Bao Y."/>
            <person name="Leung R.K.K."/>
            <person name="Ng P.K.S."/>
            <person name="Zou J."/>
            <person name="Zhong X.J."/>
            <person name="Ran P.X."/>
            <person name="Zhong N.S."/>
            <person name="Liu Z.G."/>
            <person name="Tsui S.K.W."/>
        </authorList>
    </citation>
    <scope>NUCLEOTIDE SEQUENCE</scope>
    <source>
        <strain evidence="3">Derf</strain>
        <tissue evidence="3">Whole organism</tissue>
    </source>
</reference>
<keyword evidence="1" id="KW-1133">Transmembrane helix</keyword>
<dbReference type="Pfam" id="PF01757">
    <property type="entry name" value="Acyl_transf_3"/>
    <property type="match status" value="1"/>
</dbReference>
<evidence type="ECO:0000256" key="1">
    <source>
        <dbReference type="SAM" id="Phobius"/>
    </source>
</evidence>
<evidence type="ECO:0000313" key="4">
    <source>
        <dbReference type="Proteomes" id="UP000790347"/>
    </source>
</evidence>